<dbReference type="EMBL" id="CP115859">
    <property type="protein sequence ID" value="WBV62025.1"/>
    <property type="molecule type" value="Genomic_DNA"/>
</dbReference>
<dbReference type="InterPro" id="IPR012093">
    <property type="entry name" value="Pirin"/>
</dbReference>
<name>A0ABY7QQU5_9FLAO</name>
<evidence type="ECO:0000259" key="3">
    <source>
        <dbReference type="Pfam" id="PF02678"/>
    </source>
</evidence>
<feature type="domain" description="Quercetin 2,3-dioxygenase C-terminal cupin" evidence="4">
    <location>
        <begin position="157"/>
        <end position="243"/>
    </location>
</feature>
<accession>A0ABY7QQU5</accession>
<dbReference type="InterPro" id="IPR014710">
    <property type="entry name" value="RmlC-like_jellyroll"/>
</dbReference>
<dbReference type="InterPro" id="IPR003829">
    <property type="entry name" value="Pirin_N_dom"/>
</dbReference>
<dbReference type="InterPro" id="IPR011051">
    <property type="entry name" value="RmlC_Cupin_sf"/>
</dbReference>
<gene>
    <name evidence="5" type="ORF">PFY12_04050</name>
</gene>
<dbReference type="InterPro" id="IPR041602">
    <property type="entry name" value="Quercetinase_C"/>
</dbReference>
<dbReference type="Gene3D" id="2.60.120.10">
    <property type="entry name" value="Jelly Rolls"/>
    <property type="match status" value="2"/>
</dbReference>
<evidence type="ECO:0000256" key="2">
    <source>
        <dbReference type="RuleBase" id="RU003457"/>
    </source>
</evidence>
<feature type="domain" description="Pirin N-terminal" evidence="3">
    <location>
        <begin position="21"/>
        <end position="129"/>
    </location>
</feature>
<evidence type="ECO:0000313" key="6">
    <source>
        <dbReference type="Proteomes" id="UP001210978"/>
    </source>
</evidence>
<keyword evidence="6" id="KW-1185">Reference proteome</keyword>
<evidence type="ECO:0000256" key="1">
    <source>
        <dbReference type="ARBA" id="ARBA00008416"/>
    </source>
</evidence>
<comment type="similarity">
    <text evidence="1 2">Belongs to the pirin family.</text>
</comment>
<organism evidence="5 6">
    <name type="scientific">Chryseobacterium camelliae</name>
    <dbReference type="NCBI Taxonomy" id="1265445"/>
    <lineage>
        <taxon>Bacteria</taxon>
        <taxon>Pseudomonadati</taxon>
        <taxon>Bacteroidota</taxon>
        <taxon>Flavobacteriia</taxon>
        <taxon>Flavobacteriales</taxon>
        <taxon>Weeksellaceae</taxon>
        <taxon>Chryseobacterium group</taxon>
        <taxon>Chryseobacterium</taxon>
    </lineage>
</organism>
<protein>
    <submittedName>
        <fullName evidence="5">Pirin family protein</fullName>
    </submittedName>
</protein>
<sequence>MAFSQPAETKKNVLHKADSRGKTESEWLVSQKTFGFVDYYDPERIQFGALRVLNDDTMEAGKGFGVHPHDNMEIISIPLEGSLEHEDSLGNKVVIKSGEIQLMSAGTGVMHSEFSKNEDGLVKFLQIWIYPNKKNVSPRYDQITLDKTKSKNKFQQILSPNPDDEGVWIYQDAWFHLGNFENNIETHYQIKKKGNGVYAFIIKGSAEIDDQKLEERDGFGVWDISGLNIKATSENTEILLMEVPMKIN</sequence>
<dbReference type="Proteomes" id="UP001210978">
    <property type="component" value="Chromosome"/>
</dbReference>
<evidence type="ECO:0000313" key="5">
    <source>
        <dbReference type="EMBL" id="WBV62025.1"/>
    </source>
</evidence>
<reference evidence="5 6" key="1">
    <citation type="submission" date="2023-01" db="EMBL/GenBank/DDBJ databases">
        <title>Complete genome of Chryseobacterium camelliae VAN22-5A.</title>
        <authorList>
            <person name="Zong G."/>
            <person name="Cao G."/>
        </authorList>
    </citation>
    <scope>NUCLEOTIDE SEQUENCE [LARGE SCALE GENOMIC DNA]</scope>
    <source>
        <strain evidence="5 6">VAN22-5A</strain>
    </source>
</reference>
<dbReference type="PANTHER" id="PTHR43212:SF3">
    <property type="entry name" value="QUERCETIN 2,3-DIOXYGENASE"/>
    <property type="match status" value="1"/>
</dbReference>
<dbReference type="CDD" id="cd02910">
    <property type="entry name" value="cupin_Yhhw_N"/>
    <property type="match status" value="1"/>
</dbReference>
<dbReference type="Pfam" id="PF02678">
    <property type="entry name" value="Pirin"/>
    <property type="match status" value="1"/>
</dbReference>
<dbReference type="RefSeq" id="WP_271150268.1">
    <property type="nucleotide sequence ID" value="NZ_CP115859.1"/>
</dbReference>
<evidence type="ECO:0000259" key="4">
    <source>
        <dbReference type="Pfam" id="PF17954"/>
    </source>
</evidence>
<dbReference type="SUPFAM" id="SSF51182">
    <property type="entry name" value="RmlC-like cupins"/>
    <property type="match status" value="1"/>
</dbReference>
<dbReference type="Pfam" id="PF17954">
    <property type="entry name" value="Pirin_C_2"/>
    <property type="match status" value="1"/>
</dbReference>
<proteinExistence type="inferred from homology"/>
<dbReference type="PANTHER" id="PTHR43212">
    <property type="entry name" value="QUERCETIN 2,3-DIOXYGENASE"/>
    <property type="match status" value="1"/>
</dbReference>
<dbReference type="PIRSF" id="PIRSF006232">
    <property type="entry name" value="Pirin"/>
    <property type="match status" value="1"/>
</dbReference>